<accession>A0A1M4XEQ6</accession>
<dbReference type="AlphaFoldDB" id="A0A1M4XEQ6"/>
<keyword evidence="2" id="KW-1185">Reference proteome</keyword>
<name>A0A1M4XEQ6_9ACTN</name>
<evidence type="ECO:0000313" key="1">
    <source>
        <dbReference type="EMBL" id="SHE91918.1"/>
    </source>
</evidence>
<dbReference type="Proteomes" id="UP000184295">
    <property type="component" value="Unassembled WGS sequence"/>
</dbReference>
<dbReference type="STRING" id="1121881.SAMN02745225_01990"/>
<proteinExistence type="predicted"/>
<dbReference type="RefSeq" id="WP_072791979.1">
    <property type="nucleotide sequence ID" value="NZ_FQUL01000038.1"/>
</dbReference>
<sequence length="66" mass="7881">MKRTVRLASLPLNQRKQADLRQVMDSYAAAKRVFVAVLRQPSMWQYLDDKRKFRDWAKQQDLYPPG</sequence>
<protein>
    <recommendedName>
        <fullName evidence="3">Transposase</fullName>
    </recommendedName>
</protein>
<evidence type="ECO:0000313" key="2">
    <source>
        <dbReference type="Proteomes" id="UP000184295"/>
    </source>
</evidence>
<gene>
    <name evidence="1" type="ORF">SAMN02745225_01990</name>
</gene>
<dbReference type="OrthoDB" id="4278026at2"/>
<dbReference type="EMBL" id="FQUL01000038">
    <property type="protein sequence ID" value="SHE91918.1"/>
    <property type="molecule type" value="Genomic_DNA"/>
</dbReference>
<organism evidence="1 2">
    <name type="scientific">Ferrithrix thermotolerans DSM 19514</name>
    <dbReference type="NCBI Taxonomy" id="1121881"/>
    <lineage>
        <taxon>Bacteria</taxon>
        <taxon>Bacillati</taxon>
        <taxon>Actinomycetota</taxon>
        <taxon>Acidimicrobiia</taxon>
        <taxon>Acidimicrobiales</taxon>
        <taxon>Acidimicrobiaceae</taxon>
        <taxon>Ferrithrix</taxon>
    </lineage>
</organism>
<reference evidence="2" key="1">
    <citation type="submission" date="2016-11" db="EMBL/GenBank/DDBJ databases">
        <authorList>
            <person name="Varghese N."/>
            <person name="Submissions S."/>
        </authorList>
    </citation>
    <scope>NUCLEOTIDE SEQUENCE [LARGE SCALE GENOMIC DNA]</scope>
    <source>
        <strain evidence="2">DSM 19514</strain>
    </source>
</reference>
<evidence type="ECO:0008006" key="3">
    <source>
        <dbReference type="Google" id="ProtNLM"/>
    </source>
</evidence>